<keyword evidence="16" id="KW-1185">Reference proteome</keyword>
<evidence type="ECO:0000256" key="9">
    <source>
        <dbReference type="ARBA" id="ARBA00024192"/>
    </source>
</evidence>
<evidence type="ECO:0000256" key="10">
    <source>
        <dbReference type="ARBA" id="ARBA00024224"/>
    </source>
</evidence>
<accession>A0A200QSN8</accession>
<comment type="similarity">
    <text evidence="2">Belongs to the protein-tyrosine phosphatase family. Non-receptor class dual specificity subfamily.</text>
</comment>
<dbReference type="PANTHER" id="PTHR46274:SF9">
    <property type="entry name" value="PHOSPHATIDYLGLYCEROPHOSPHATE PHOSPHATASE PTPMT1"/>
    <property type="match status" value="1"/>
</dbReference>
<evidence type="ECO:0000256" key="8">
    <source>
        <dbReference type="ARBA" id="ARBA00023264"/>
    </source>
</evidence>
<keyword evidence="6" id="KW-0443">Lipid metabolism</keyword>
<sequence length="386" mass="43346">MGLLWTCPMSTFPDEGKSTLKMWVLEFPLKSVVGCRRFLFLKVFRCGRRPRNERRRVVQGAGQRPRCQSLCKQDDDGVNLSLSAKQDGFDPFLKETSWLLEADDGEIEIPDSYSDSESDFHAKRALVGAVARILFYPTLMYNVARNKIEPEFHWWDEIDPFILLGAVPFASHVPCLKELGVHGVVTLNEAYETLVPTSLYHAHGIDHLIIPTRDYLYAPPYENICKAVHFIHKNASSGKKTYVHCKAGRGRSTTIVLCYLVQYKLMTPDAAYEHVKSIRPRVNLATSQRQAVIDFYANCFKNKDSKSIVSSPAAEDPEATAMGDASIMVVTESDLDGYDGDNEISKISGPWLKKKKFGKRIGRKKQDNCSEGADHLGGLGADIRVH</sequence>
<comment type="pathway">
    <text evidence="9">Phospholipid metabolism; phosphatidylglycerol biosynthesis; phosphatidylglycerol from CDP-diacylglycerol: step 2/2.</text>
</comment>
<dbReference type="InterPro" id="IPR020422">
    <property type="entry name" value="TYR_PHOSPHATASE_DUAL_dom"/>
</dbReference>
<dbReference type="AlphaFoldDB" id="A0A200QSN8"/>
<reference evidence="15 16" key="1">
    <citation type="journal article" date="2017" name="Mol. Plant">
        <title>The Genome of Medicinal Plant Macleaya cordata Provides New Insights into Benzylisoquinoline Alkaloids Metabolism.</title>
        <authorList>
            <person name="Liu X."/>
            <person name="Liu Y."/>
            <person name="Huang P."/>
            <person name="Ma Y."/>
            <person name="Qing Z."/>
            <person name="Tang Q."/>
            <person name="Cao H."/>
            <person name="Cheng P."/>
            <person name="Zheng Y."/>
            <person name="Yuan Z."/>
            <person name="Zhou Y."/>
            <person name="Liu J."/>
            <person name="Tang Z."/>
            <person name="Zhuo Y."/>
            <person name="Zhang Y."/>
            <person name="Yu L."/>
            <person name="Huang J."/>
            <person name="Yang P."/>
            <person name="Peng Q."/>
            <person name="Zhang J."/>
            <person name="Jiang W."/>
            <person name="Zhang Z."/>
            <person name="Lin K."/>
            <person name="Ro D.K."/>
            <person name="Chen X."/>
            <person name="Xiong X."/>
            <person name="Shang Y."/>
            <person name="Huang S."/>
            <person name="Zeng J."/>
        </authorList>
    </citation>
    <scope>NUCLEOTIDE SEQUENCE [LARGE SCALE GENOMIC DNA]</scope>
    <source>
        <strain evidence="16">cv. BLH2017</strain>
        <tissue evidence="15">Root</tissue>
    </source>
</reference>
<dbReference type="GO" id="GO:0048364">
    <property type="term" value="P:root development"/>
    <property type="evidence" value="ECO:0007669"/>
    <property type="project" value="UniProtKB-ARBA"/>
</dbReference>
<feature type="domain" description="Tyrosine specific protein phosphatases" evidence="14">
    <location>
        <begin position="222"/>
        <end position="290"/>
    </location>
</feature>
<evidence type="ECO:0000259" key="14">
    <source>
        <dbReference type="PROSITE" id="PS50056"/>
    </source>
</evidence>
<dbReference type="InterPro" id="IPR000340">
    <property type="entry name" value="Dual-sp_phosphatase_cat-dom"/>
</dbReference>
<dbReference type="FunFam" id="3.90.190.10:FF:000051">
    <property type="entry name" value="Dual specificity phosphatase domain protein"/>
    <property type="match status" value="1"/>
</dbReference>
<dbReference type="Proteomes" id="UP000195402">
    <property type="component" value="Unassembled WGS sequence"/>
</dbReference>
<comment type="catalytic activity">
    <reaction evidence="11">
        <text>a 1,2-diacyl-sn-glycero-3-phospho-(1'-sn-glycero-3'-phosphate) + H2O = a 1,2-diacyl-sn-glycero-3-phospho-(1'-sn-glycerol) + phosphate</text>
        <dbReference type="Rhea" id="RHEA:33751"/>
        <dbReference type="ChEBI" id="CHEBI:15377"/>
        <dbReference type="ChEBI" id="CHEBI:43474"/>
        <dbReference type="ChEBI" id="CHEBI:60110"/>
        <dbReference type="ChEBI" id="CHEBI:64716"/>
        <dbReference type="EC" id="3.1.3.27"/>
    </reaction>
    <physiologicalReaction direction="left-to-right" evidence="11">
        <dbReference type="Rhea" id="RHEA:33752"/>
    </physiologicalReaction>
</comment>
<evidence type="ECO:0000313" key="15">
    <source>
        <dbReference type="EMBL" id="OVA13468.1"/>
    </source>
</evidence>
<evidence type="ECO:0000313" key="16">
    <source>
        <dbReference type="Proteomes" id="UP000195402"/>
    </source>
</evidence>
<dbReference type="CDD" id="cd14524">
    <property type="entry name" value="PTPMT1"/>
    <property type="match status" value="1"/>
</dbReference>
<dbReference type="InterPro" id="IPR000387">
    <property type="entry name" value="Tyr_Pase_dom"/>
</dbReference>
<keyword evidence="7" id="KW-0594">Phospholipid biosynthesis</keyword>
<dbReference type="OMA" id="NICKAVH"/>
<keyword evidence="8" id="KW-1208">Phospholipid metabolism</keyword>
<comment type="caution">
    <text evidence="15">The sequence shown here is derived from an EMBL/GenBank/DDBJ whole genome shotgun (WGS) entry which is preliminary data.</text>
</comment>
<dbReference type="PROSITE" id="PS00383">
    <property type="entry name" value="TYR_PHOSPHATASE_1"/>
    <property type="match status" value="1"/>
</dbReference>
<dbReference type="GO" id="GO:0008654">
    <property type="term" value="P:phospholipid biosynthetic process"/>
    <property type="evidence" value="ECO:0007669"/>
    <property type="project" value="UniProtKB-KW"/>
</dbReference>
<dbReference type="Pfam" id="PF00782">
    <property type="entry name" value="DSPc"/>
    <property type="match status" value="1"/>
</dbReference>
<comment type="pathway">
    <text evidence="1">Lipid metabolism.</text>
</comment>
<dbReference type="SUPFAM" id="SSF52799">
    <property type="entry name" value="(Phosphotyrosine protein) phosphatases II"/>
    <property type="match status" value="1"/>
</dbReference>
<dbReference type="PANTHER" id="PTHR46274">
    <property type="entry name" value="PHOSPHATIDYLINOSITOL PHOSPHATASE"/>
    <property type="match status" value="1"/>
</dbReference>
<dbReference type="InterPro" id="IPR044596">
    <property type="entry name" value="PTPMT1-like"/>
</dbReference>
<name>A0A200QSN8_MACCD</name>
<dbReference type="OrthoDB" id="273181at2759"/>
<dbReference type="SMART" id="SM00195">
    <property type="entry name" value="DSPc"/>
    <property type="match status" value="1"/>
</dbReference>
<dbReference type="EMBL" id="MVGT01001126">
    <property type="protein sequence ID" value="OVA13468.1"/>
    <property type="molecule type" value="Genomic_DNA"/>
</dbReference>
<feature type="domain" description="Tyrosine-protein phosphatase" evidence="13">
    <location>
        <begin position="154"/>
        <end position="301"/>
    </location>
</feature>
<evidence type="ECO:0000256" key="2">
    <source>
        <dbReference type="ARBA" id="ARBA00008601"/>
    </source>
</evidence>
<dbReference type="EC" id="3.1.3.27" evidence="10"/>
<proteinExistence type="inferred from homology"/>
<keyword evidence="4" id="KW-0378">Hydrolase</keyword>
<dbReference type="InParanoid" id="A0A200QSN8"/>
<keyword evidence="3" id="KW-0444">Lipid biosynthesis</keyword>
<evidence type="ECO:0000256" key="12">
    <source>
        <dbReference type="ARBA" id="ARBA00053902"/>
    </source>
</evidence>
<protein>
    <recommendedName>
        <fullName evidence="10">phosphatidylglycerophosphatase</fullName>
        <ecNumber evidence="10">3.1.3.27</ecNumber>
    </recommendedName>
</protein>
<keyword evidence="5" id="KW-0904">Protein phosphatase</keyword>
<evidence type="ECO:0000256" key="11">
    <source>
        <dbReference type="ARBA" id="ARBA00050944"/>
    </source>
</evidence>
<evidence type="ECO:0000256" key="5">
    <source>
        <dbReference type="ARBA" id="ARBA00022912"/>
    </source>
</evidence>
<evidence type="ECO:0000259" key="13">
    <source>
        <dbReference type="PROSITE" id="PS50054"/>
    </source>
</evidence>
<dbReference type="PROSITE" id="PS50054">
    <property type="entry name" value="TYR_PHOSPHATASE_DUAL"/>
    <property type="match status" value="1"/>
</dbReference>
<dbReference type="Gene3D" id="3.90.190.10">
    <property type="entry name" value="Protein tyrosine phosphatase superfamily"/>
    <property type="match status" value="1"/>
</dbReference>
<dbReference type="GO" id="GO:0008962">
    <property type="term" value="F:phosphatidylglycerophosphatase activity"/>
    <property type="evidence" value="ECO:0007669"/>
    <property type="project" value="UniProtKB-EC"/>
</dbReference>
<evidence type="ECO:0000256" key="3">
    <source>
        <dbReference type="ARBA" id="ARBA00022516"/>
    </source>
</evidence>
<gene>
    <name evidence="15" type="ORF">BVC80_7423g2</name>
</gene>
<dbReference type="InterPro" id="IPR029021">
    <property type="entry name" value="Prot-tyrosine_phosphatase-like"/>
</dbReference>
<evidence type="ECO:0000256" key="6">
    <source>
        <dbReference type="ARBA" id="ARBA00023098"/>
    </source>
</evidence>
<evidence type="ECO:0000256" key="4">
    <source>
        <dbReference type="ARBA" id="ARBA00022801"/>
    </source>
</evidence>
<dbReference type="GO" id="GO:0004721">
    <property type="term" value="F:phosphoprotein phosphatase activity"/>
    <property type="evidence" value="ECO:0007669"/>
    <property type="project" value="UniProtKB-KW"/>
</dbReference>
<organism evidence="15 16">
    <name type="scientific">Macleaya cordata</name>
    <name type="common">Five-seeded plume-poppy</name>
    <name type="synonym">Bocconia cordata</name>
    <dbReference type="NCBI Taxonomy" id="56857"/>
    <lineage>
        <taxon>Eukaryota</taxon>
        <taxon>Viridiplantae</taxon>
        <taxon>Streptophyta</taxon>
        <taxon>Embryophyta</taxon>
        <taxon>Tracheophyta</taxon>
        <taxon>Spermatophyta</taxon>
        <taxon>Magnoliopsida</taxon>
        <taxon>Ranunculales</taxon>
        <taxon>Papaveraceae</taxon>
        <taxon>Papaveroideae</taxon>
        <taxon>Macleaya</taxon>
    </lineage>
</organism>
<comment type="function">
    <text evidence="12">Exhibits phosphatidylglycerophosphate phosphatase activity. Involved in root growth and columella cells organization. May possess protein phosphatase activity.</text>
</comment>
<dbReference type="InterPro" id="IPR016130">
    <property type="entry name" value="Tyr_Pase_AS"/>
</dbReference>
<dbReference type="PROSITE" id="PS50056">
    <property type="entry name" value="TYR_PHOSPHATASE_2"/>
    <property type="match status" value="1"/>
</dbReference>
<evidence type="ECO:0000256" key="1">
    <source>
        <dbReference type="ARBA" id="ARBA00005189"/>
    </source>
</evidence>
<evidence type="ECO:0000256" key="7">
    <source>
        <dbReference type="ARBA" id="ARBA00023209"/>
    </source>
</evidence>